<dbReference type="PATRIC" id="fig|1321819.3.peg.781"/>
<dbReference type="EMBL" id="AWSV01000052">
    <property type="protein sequence ID" value="ERI86612.1"/>
    <property type="molecule type" value="Genomic_DNA"/>
</dbReference>
<proteinExistence type="predicted"/>
<name>U2DY40_9BACE</name>
<comment type="caution">
    <text evidence="1">The sequence shown here is derived from an EMBL/GenBank/DDBJ whole genome shotgun (WGS) entry which is preliminary data.</text>
</comment>
<dbReference type="RefSeq" id="WP_021644209.1">
    <property type="nucleotide sequence ID" value="NZ_KE993070.1"/>
</dbReference>
<dbReference type="HOGENOM" id="CLU_1159292_0_0_10"/>
<evidence type="ECO:0000313" key="1">
    <source>
        <dbReference type="EMBL" id="ERI86612.1"/>
    </source>
</evidence>
<protein>
    <submittedName>
        <fullName evidence="1">Uncharacterized protein</fullName>
    </submittedName>
</protein>
<dbReference type="AlphaFoldDB" id="U2DY40"/>
<dbReference type="Proteomes" id="UP000016496">
    <property type="component" value="Unassembled WGS sequence"/>
</dbReference>
<evidence type="ECO:0000313" key="2">
    <source>
        <dbReference type="Proteomes" id="UP000016496"/>
    </source>
</evidence>
<sequence>MSRKVFRIQVDERTEYQVALHPDSGNSFAEQLDNLELEYKQLLSDMKLGNETLVFAKVFVSDYLNQRDCMNKHVLLKEHFSNCAVSVIEQPPLDGNKVNILLWLVQGVDLHKKRCGDLFTIQAGSFTHVFHTICCESSGEALEEATKKAFETHQSLIGQSGMDIFNRCVRTWLYVRDIDNNYMPVVRGRNRFLTGTACGKIRTLSLPQGLKEQVPLPPADYVWNYTVCARKQKSEFEIS</sequence>
<dbReference type="OrthoDB" id="9803101at2"/>
<accession>U2DY40</accession>
<organism evidence="1 2">
    <name type="scientific">Bacteroides pyogenes F0041</name>
    <dbReference type="NCBI Taxonomy" id="1321819"/>
    <lineage>
        <taxon>Bacteria</taxon>
        <taxon>Pseudomonadati</taxon>
        <taxon>Bacteroidota</taxon>
        <taxon>Bacteroidia</taxon>
        <taxon>Bacteroidales</taxon>
        <taxon>Bacteroidaceae</taxon>
        <taxon>Bacteroides</taxon>
    </lineage>
</organism>
<gene>
    <name evidence="1" type="ORF">HMPREF1981_00843</name>
</gene>
<reference evidence="1 2" key="1">
    <citation type="submission" date="2013-08" db="EMBL/GenBank/DDBJ databases">
        <authorList>
            <person name="Weinstock G."/>
            <person name="Sodergren E."/>
            <person name="Wylie T."/>
            <person name="Fulton L."/>
            <person name="Fulton R."/>
            <person name="Fronick C."/>
            <person name="O'Laughlin M."/>
            <person name="Godfrey J."/>
            <person name="Miner T."/>
            <person name="Herter B."/>
            <person name="Appelbaum E."/>
            <person name="Cordes M."/>
            <person name="Lek S."/>
            <person name="Wollam A."/>
            <person name="Pepin K.H."/>
            <person name="Palsikar V.B."/>
            <person name="Mitreva M."/>
            <person name="Wilson R.K."/>
        </authorList>
    </citation>
    <scope>NUCLEOTIDE SEQUENCE [LARGE SCALE GENOMIC DNA]</scope>
    <source>
        <strain evidence="1 2">F0041</strain>
    </source>
</reference>